<organism evidence="1 2">
    <name type="scientific">Callorhinchus milii</name>
    <name type="common">Ghost shark</name>
    <dbReference type="NCBI Taxonomy" id="7868"/>
    <lineage>
        <taxon>Eukaryota</taxon>
        <taxon>Metazoa</taxon>
        <taxon>Chordata</taxon>
        <taxon>Craniata</taxon>
        <taxon>Vertebrata</taxon>
        <taxon>Chondrichthyes</taxon>
        <taxon>Holocephali</taxon>
        <taxon>Chimaeriformes</taxon>
        <taxon>Callorhinchidae</taxon>
        <taxon>Callorhinchus</taxon>
    </lineage>
</organism>
<dbReference type="GeneTree" id="ENSGT00940000155955"/>
<dbReference type="InterPro" id="IPR028082">
    <property type="entry name" value="Peripla_BP_I"/>
</dbReference>
<reference evidence="2" key="2">
    <citation type="journal article" date="2007" name="PLoS Biol.">
        <title>Survey sequencing and comparative analysis of the elephant shark (Callorhinchus milii) genome.</title>
        <authorList>
            <person name="Venkatesh B."/>
            <person name="Kirkness E.F."/>
            <person name="Loh Y.H."/>
            <person name="Halpern A.L."/>
            <person name="Lee A.P."/>
            <person name="Johnson J."/>
            <person name="Dandona N."/>
            <person name="Viswanathan L.D."/>
            <person name="Tay A."/>
            <person name="Venter J.C."/>
            <person name="Strausberg R.L."/>
            <person name="Brenner S."/>
        </authorList>
    </citation>
    <scope>NUCLEOTIDE SEQUENCE [LARGE SCALE GENOMIC DNA]</scope>
</reference>
<reference evidence="2" key="3">
    <citation type="journal article" date="2014" name="Nature">
        <title>Elephant shark genome provides unique insights into gnathostome evolution.</title>
        <authorList>
            <consortium name="International Elephant Shark Genome Sequencing Consortium"/>
            <person name="Venkatesh B."/>
            <person name="Lee A.P."/>
            <person name="Ravi V."/>
            <person name="Maurya A.K."/>
            <person name="Lian M.M."/>
            <person name="Swann J.B."/>
            <person name="Ohta Y."/>
            <person name="Flajnik M.F."/>
            <person name="Sutoh Y."/>
            <person name="Kasahara M."/>
            <person name="Hoon S."/>
            <person name="Gangu V."/>
            <person name="Roy S.W."/>
            <person name="Irimia M."/>
            <person name="Korzh V."/>
            <person name="Kondrychyn I."/>
            <person name="Lim Z.W."/>
            <person name="Tay B.H."/>
            <person name="Tohari S."/>
            <person name="Kong K.W."/>
            <person name="Ho S."/>
            <person name="Lorente-Galdos B."/>
            <person name="Quilez J."/>
            <person name="Marques-Bonet T."/>
            <person name="Raney B.J."/>
            <person name="Ingham P.W."/>
            <person name="Tay A."/>
            <person name="Hillier L.W."/>
            <person name="Minx P."/>
            <person name="Boehm T."/>
            <person name="Wilson R.K."/>
            <person name="Brenner S."/>
            <person name="Warren W.C."/>
        </authorList>
    </citation>
    <scope>NUCLEOTIDE SEQUENCE [LARGE SCALE GENOMIC DNA]</scope>
</reference>
<dbReference type="OMA" id="FWKHESK"/>
<dbReference type="InParanoid" id="A0A4W3GPT8"/>
<accession>A0A4W3GPT8</accession>
<dbReference type="Ensembl" id="ENSCMIT00000005351.1">
    <property type="protein sequence ID" value="ENSCMIP00000005167.1"/>
    <property type="gene ID" value="ENSCMIG00000003046.1"/>
</dbReference>
<dbReference type="Gene3D" id="3.40.50.2300">
    <property type="match status" value="1"/>
</dbReference>
<dbReference type="SUPFAM" id="SSF53822">
    <property type="entry name" value="Periplasmic binding protein-like I"/>
    <property type="match status" value="1"/>
</dbReference>
<proteinExistence type="predicted"/>
<protein>
    <submittedName>
        <fullName evidence="1">Heat-stable enterotoxin receptor-like</fullName>
    </submittedName>
</protein>
<dbReference type="AlphaFoldDB" id="A0A4W3GPT8"/>
<evidence type="ECO:0000313" key="2">
    <source>
        <dbReference type="Proteomes" id="UP000314986"/>
    </source>
</evidence>
<sequence length="167" mass="18828">IEEELGCVVLGPTCTYATFQVVSLNTFLEIPIISAGSFGLSCDFKPNVTRILPPARKLSNFFIYFWKHESKVKPSIWNSTYIYKKEETSEACFWYMNGLEAGSALFSLGLQFKEIIRSVNGFRETVNNPNRKSNVFILCGTPFDVGALVHGIPMDKDIVIILLDIFK</sequence>
<reference evidence="1" key="5">
    <citation type="submission" date="2025-09" db="UniProtKB">
        <authorList>
            <consortium name="Ensembl"/>
        </authorList>
    </citation>
    <scope>IDENTIFICATION</scope>
</reference>
<keyword evidence="2" id="KW-1185">Reference proteome</keyword>
<evidence type="ECO:0000313" key="1">
    <source>
        <dbReference type="Ensembl" id="ENSCMIP00000005167.1"/>
    </source>
</evidence>
<dbReference type="Proteomes" id="UP000314986">
    <property type="component" value="Unassembled WGS sequence"/>
</dbReference>
<reference evidence="2" key="1">
    <citation type="journal article" date="2006" name="Science">
        <title>Ancient noncoding elements conserved in the human genome.</title>
        <authorList>
            <person name="Venkatesh B."/>
            <person name="Kirkness E.F."/>
            <person name="Loh Y.H."/>
            <person name="Halpern A.L."/>
            <person name="Lee A.P."/>
            <person name="Johnson J."/>
            <person name="Dandona N."/>
            <person name="Viswanathan L.D."/>
            <person name="Tay A."/>
            <person name="Venter J.C."/>
            <person name="Strausberg R.L."/>
            <person name="Brenner S."/>
        </authorList>
    </citation>
    <scope>NUCLEOTIDE SEQUENCE [LARGE SCALE GENOMIC DNA]</scope>
</reference>
<reference evidence="1" key="4">
    <citation type="submission" date="2025-08" db="UniProtKB">
        <authorList>
            <consortium name="Ensembl"/>
        </authorList>
    </citation>
    <scope>IDENTIFICATION</scope>
</reference>
<dbReference type="STRING" id="7868.ENSCMIP00000005167"/>
<name>A0A4W3GPT8_CALMI</name>